<evidence type="ECO:0000259" key="6">
    <source>
        <dbReference type="Pfam" id="PF07669"/>
    </source>
</evidence>
<dbReference type="InterPro" id="IPR002052">
    <property type="entry name" value="DNA_methylase_N6_adenine_CS"/>
</dbReference>
<dbReference type="GO" id="GO:0032259">
    <property type="term" value="P:methylation"/>
    <property type="evidence" value="ECO:0007669"/>
    <property type="project" value="UniProtKB-KW"/>
</dbReference>
<dbReference type="Gene3D" id="3.40.50.150">
    <property type="entry name" value="Vaccinia Virus protein VP39"/>
    <property type="match status" value="2"/>
</dbReference>
<gene>
    <name evidence="9" type="ORF">CQA63_08365</name>
</gene>
<dbReference type="PROSITE" id="PS00092">
    <property type="entry name" value="N6_MTASE"/>
    <property type="match status" value="1"/>
</dbReference>
<dbReference type="Pfam" id="PF23653">
    <property type="entry name" value="DUF7149"/>
    <property type="match status" value="1"/>
</dbReference>
<dbReference type="RefSeq" id="WP_104700504.1">
    <property type="nucleotide sequence ID" value="NZ_FZPP01000035.1"/>
</dbReference>
<evidence type="ECO:0000259" key="8">
    <source>
        <dbReference type="Pfam" id="PF25120"/>
    </source>
</evidence>
<dbReference type="InterPro" id="IPR050953">
    <property type="entry name" value="N4_N6_ade-DNA_methylase"/>
</dbReference>
<feature type="domain" description="DUF7149" evidence="7">
    <location>
        <begin position="14"/>
        <end position="228"/>
    </location>
</feature>
<dbReference type="PANTHER" id="PTHR33841">
    <property type="entry name" value="DNA METHYLTRANSFERASE YEEA-RELATED"/>
    <property type="match status" value="1"/>
</dbReference>
<evidence type="ECO:0000259" key="7">
    <source>
        <dbReference type="Pfam" id="PF23653"/>
    </source>
</evidence>
<proteinExistence type="predicted"/>
<evidence type="ECO:0000313" key="9">
    <source>
        <dbReference type="EMBL" id="RDU59013.1"/>
    </source>
</evidence>
<dbReference type="GO" id="GO:0003676">
    <property type="term" value="F:nucleic acid binding"/>
    <property type="evidence" value="ECO:0007669"/>
    <property type="project" value="InterPro"/>
</dbReference>
<sequence length="1160" mass="134073">MRYTHLKLQDFIAPYRLISPTKELLSSFSKALESYRAKLEGDSSTRQEEYAKNILRDVLSNCFDYECNTKDKIDLAIYEQGWVRVIIECKATHSKEFIANEGLESKAFYQSILYYLKEHITHKNNNLTHIILTNYKAFYLIDAKAYAPLAKDKAILKAFSNHQNRKGNDSSTKYFYEELESLLPKLDYEIPFTHFRLDLPNLAKDTSALALIYQTLSPAAILKAKSYIDANTLNIGFYNELLYILGLEEITQNGKILIQPSSTPNTLLDSLCAAFNYQKDKDFEDIFALLITWNNRLLFLRLLESMLLSFQHIQKPFLELDSIPSFITLNSLFFDILAKLESARDINIPKALSDIPYLNSSLFDKTPLEKAGKEIKLLSSEPLKLYKYSILHKESSAHSPKPSKDNELPLLEYFFAFLHAYDFTTTTKDIQNYTKTNYDKLINAAVLGLVFEKLNGYKEGSFYTPSFITRYMCRESLQKVVIDKFNAFKNWDCKDLETLKIKLDKLTDSKEGYKEANAIFDSIKICDPAVGSGHFLVAALNEMIALKFELGILCDDNYNRLKNITLEVINDEIVIRDSHNALFSYTLPSHEHIESHQIQKAIFHTKRKLIESCLFGVDINPNSCEITKLRLWIELLKYSYYKDIPNKRLETLPNIDINIKCGNSLISRFNLSDSLNQILNIATQIKKYKQLVQDYKNADQALSKISKAEIEQQIQSIKQTFTLTLKDPKTTKELKRALQKHITNYGHFLLDNASLLDGLELGISGNLFDNTSLSKAQEEEAIQSYSKIVALRKKLELTLSGEAYKNAFEWRFAFPEVLDNNGNFLGFDLIIGNPPYGNLNKAFAKDFIKKHYHHSNINEISSNFAEMAHYLLRENASFHFVTSYAITFSLEQSALRNLLHQNYKEVKISSYDRDGCPQFDKMSQSVSICFAISKQANQNAVFKTSQFIRQKIAHNEISFEKVDGFLLNAKGLNNDFSLKHRLPKIGTKQNLALLEHLKNMPNVLGDLFVGEEQLYIRSSGNYWYNAFLELPYKSTEIKSHKVKYRNFIFCLINANIYYWWLRIYGDGRHNNKDIMEHFRLPDFALILKHNDLWENLAKEHWQHMMSVFNAKNNYFATSQIKSSVDLLDLHICSKVLGLNKEQIHYICNYDSNIRGRIQIK</sequence>
<dbReference type="EMBL" id="NXLR01000021">
    <property type="protein sequence ID" value="RDU59013.1"/>
    <property type="molecule type" value="Genomic_DNA"/>
</dbReference>
<dbReference type="Proteomes" id="UP000256599">
    <property type="component" value="Unassembled WGS sequence"/>
</dbReference>
<reference evidence="9 10" key="1">
    <citation type="submission" date="2018-04" db="EMBL/GenBank/DDBJ databases">
        <title>Novel Campyloabacter and Helicobacter Species and Strains.</title>
        <authorList>
            <person name="Mannion A.J."/>
            <person name="Shen Z."/>
            <person name="Fox J.G."/>
        </authorList>
    </citation>
    <scope>NUCLEOTIDE SEQUENCE [LARGE SCALE GENOMIC DNA]</scope>
    <source>
        <strain evidence="9 10">MIT 98-6070</strain>
    </source>
</reference>
<dbReference type="InterPro" id="IPR056716">
    <property type="entry name" value="DUF7814"/>
</dbReference>
<name>A0A3D8I1K1_9HELI</name>
<dbReference type="InterPro" id="IPR029063">
    <property type="entry name" value="SAM-dependent_MTases_sf"/>
</dbReference>
<evidence type="ECO:0000256" key="5">
    <source>
        <dbReference type="ARBA" id="ARBA00047942"/>
    </source>
</evidence>
<protein>
    <recommendedName>
        <fullName evidence="1">site-specific DNA-methyltransferase (adenine-specific)</fullName>
        <ecNumber evidence="1">2.1.1.72</ecNumber>
    </recommendedName>
</protein>
<accession>A0A3D8I1K1</accession>
<dbReference type="GO" id="GO:0006304">
    <property type="term" value="P:DNA modification"/>
    <property type="evidence" value="ECO:0007669"/>
    <property type="project" value="InterPro"/>
</dbReference>
<dbReference type="Pfam" id="PF25120">
    <property type="entry name" value="DUF7814"/>
    <property type="match status" value="1"/>
</dbReference>
<keyword evidence="3" id="KW-0808">Transferase</keyword>
<dbReference type="PANTHER" id="PTHR33841:SF1">
    <property type="entry name" value="DNA METHYLTRANSFERASE A"/>
    <property type="match status" value="1"/>
</dbReference>
<evidence type="ECO:0000256" key="1">
    <source>
        <dbReference type="ARBA" id="ARBA00011900"/>
    </source>
</evidence>
<evidence type="ECO:0000256" key="3">
    <source>
        <dbReference type="ARBA" id="ARBA00022679"/>
    </source>
</evidence>
<organism evidence="9 10">
    <name type="scientific">Helicobacter marmotae</name>
    <dbReference type="NCBI Taxonomy" id="152490"/>
    <lineage>
        <taxon>Bacteria</taxon>
        <taxon>Pseudomonadati</taxon>
        <taxon>Campylobacterota</taxon>
        <taxon>Epsilonproteobacteria</taxon>
        <taxon>Campylobacterales</taxon>
        <taxon>Helicobacteraceae</taxon>
        <taxon>Helicobacter</taxon>
    </lineage>
</organism>
<dbReference type="InterPro" id="IPR055573">
    <property type="entry name" value="DUF7149"/>
</dbReference>
<dbReference type="SUPFAM" id="SSF53335">
    <property type="entry name" value="S-adenosyl-L-methionine-dependent methyltransferases"/>
    <property type="match status" value="1"/>
</dbReference>
<feature type="domain" description="Type II methyltransferase M.TaqI-like" evidence="6">
    <location>
        <begin position="613"/>
        <end position="910"/>
    </location>
</feature>
<evidence type="ECO:0000256" key="4">
    <source>
        <dbReference type="ARBA" id="ARBA00022691"/>
    </source>
</evidence>
<comment type="catalytic activity">
    <reaction evidence="5">
        <text>a 2'-deoxyadenosine in DNA + S-adenosyl-L-methionine = an N(6)-methyl-2'-deoxyadenosine in DNA + S-adenosyl-L-homocysteine + H(+)</text>
        <dbReference type="Rhea" id="RHEA:15197"/>
        <dbReference type="Rhea" id="RHEA-COMP:12418"/>
        <dbReference type="Rhea" id="RHEA-COMP:12419"/>
        <dbReference type="ChEBI" id="CHEBI:15378"/>
        <dbReference type="ChEBI" id="CHEBI:57856"/>
        <dbReference type="ChEBI" id="CHEBI:59789"/>
        <dbReference type="ChEBI" id="CHEBI:90615"/>
        <dbReference type="ChEBI" id="CHEBI:90616"/>
        <dbReference type="EC" id="2.1.1.72"/>
    </reaction>
</comment>
<comment type="caution">
    <text evidence="9">The sequence shown here is derived from an EMBL/GenBank/DDBJ whole genome shotgun (WGS) entry which is preliminary data.</text>
</comment>
<dbReference type="EC" id="2.1.1.72" evidence="1"/>
<keyword evidence="4" id="KW-0949">S-adenosyl-L-methionine</keyword>
<dbReference type="GO" id="GO:0009007">
    <property type="term" value="F:site-specific DNA-methyltransferase (adenine-specific) activity"/>
    <property type="evidence" value="ECO:0007669"/>
    <property type="project" value="UniProtKB-EC"/>
</dbReference>
<feature type="domain" description="DUF7814" evidence="8">
    <location>
        <begin position="230"/>
        <end position="435"/>
    </location>
</feature>
<evidence type="ECO:0000313" key="10">
    <source>
        <dbReference type="Proteomes" id="UP000256599"/>
    </source>
</evidence>
<dbReference type="Pfam" id="PF07669">
    <property type="entry name" value="Eco57I"/>
    <property type="match status" value="1"/>
</dbReference>
<dbReference type="OrthoDB" id="9761012at2"/>
<dbReference type="PRINTS" id="PR00507">
    <property type="entry name" value="N12N6MTFRASE"/>
</dbReference>
<dbReference type="AlphaFoldDB" id="A0A3D8I1K1"/>
<keyword evidence="10" id="KW-1185">Reference proteome</keyword>
<dbReference type="InterPro" id="IPR011639">
    <property type="entry name" value="MethylTrfase_TaqI-like_dom"/>
</dbReference>
<evidence type="ECO:0000256" key="2">
    <source>
        <dbReference type="ARBA" id="ARBA00022603"/>
    </source>
</evidence>
<keyword evidence="2" id="KW-0489">Methyltransferase</keyword>